<feature type="transmembrane region" description="Helical" evidence="11">
    <location>
        <begin position="216"/>
        <end position="236"/>
    </location>
</feature>
<evidence type="ECO:0000313" key="12">
    <source>
        <dbReference type="EMBL" id="AID61239.1"/>
    </source>
</evidence>
<evidence type="ECO:0000256" key="1">
    <source>
        <dbReference type="ARBA" id="ARBA00004651"/>
    </source>
</evidence>
<evidence type="ECO:0000256" key="7">
    <source>
        <dbReference type="ARBA" id="ARBA00023136"/>
    </source>
</evidence>
<keyword evidence="7 11" id="KW-0472">Membrane</keyword>
<evidence type="ECO:0000256" key="11">
    <source>
        <dbReference type="RuleBase" id="RU351113"/>
    </source>
</evidence>
<dbReference type="Pfam" id="PF02949">
    <property type="entry name" value="7tm_6"/>
    <property type="match status" value="1"/>
</dbReference>
<feature type="transmembrane region" description="Helical" evidence="11">
    <location>
        <begin position="142"/>
        <end position="160"/>
    </location>
</feature>
<comment type="similarity">
    <text evidence="11">Belongs to the insect chemoreceptor superfamily. Heteromeric odorant receptor channel (TC 1.A.69) family.</text>
</comment>
<dbReference type="InterPro" id="IPR004117">
    <property type="entry name" value="7tm6_olfct_rcpt"/>
</dbReference>
<keyword evidence="6 11" id="KW-1133">Transmembrane helix</keyword>
<feature type="transmembrane region" description="Helical" evidence="11">
    <location>
        <begin position="48"/>
        <end position="70"/>
    </location>
</feature>
<sequence>MSAVKNSKTKKNVTIRDIFYLPFKFYTTVGIKLFHWDEYDIMTKWQKFIMAVTLINLAISFTFKVSYIIVDEFENTVHMTEWSLYMSFATNGFFKTLSVVWGRKTLDRVLKTLERLFPRNDKERRDFKMVEGYEYIQYHSRIMVYSHWTIALMFMSFPIVQSSVEYIQRRVFVQRLPYILSYPFDTSSDTAYVCAYATQFMGGFTLSCYFLGSDTLLLHTVYMVVLNFKYLCFRIVNFEPKDYDQDMNELKDVLEKHYLLNDLAKSVNNVFSLSILLNYMISIMVIVLIGVQIITGSELFDFIKFVGFFASATIQVYYVCLMSTLLMERSAEVGESLMGQKWYMADVRYQRMLTLAIARSQRPAHLTAFKFFMISMESFSNLMTTAYQFFTLLQSRMEEEGF</sequence>
<dbReference type="GO" id="GO:0004984">
    <property type="term" value="F:olfactory receptor activity"/>
    <property type="evidence" value="ECO:0007669"/>
    <property type="project" value="InterPro"/>
</dbReference>
<feature type="transmembrane region" description="Helical" evidence="11">
    <location>
        <begin position="305"/>
        <end position="327"/>
    </location>
</feature>
<proteinExistence type="evidence at transcript level"/>
<keyword evidence="3 11" id="KW-0716">Sensory transduction</keyword>
<dbReference type="AlphaFoldDB" id="A0A068F6I5"/>
<evidence type="ECO:0000256" key="5">
    <source>
        <dbReference type="ARBA" id="ARBA00022725"/>
    </source>
</evidence>
<comment type="subcellular location">
    <subcellularLocation>
        <location evidence="1 11">Cell membrane</location>
        <topology evidence="1 11">Multi-pass membrane protein</topology>
    </subcellularLocation>
</comment>
<keyword evidence="5 11" id="KW-0552">Olfaction</keyword>
<keyword evidence="2" id="KW-1003">Cell membrane</keyword>
<dbReference type="GO" id="GO:0005549">
    <property type="term" value="F:odorant binding"/>
    <property type="evidence" value="ECO:0007669"/>
    <property type="project" value="InterPro"/>
</dbReference>
<protein>
    <recommendedName>
        <fullName evidence="11">Odorant receptor</fullName>
    </recommendedName>
</protein>
<evidence type="ECO:0000256" key="9">
    <source>
        <dbReference type="ARBA" id="ARBA00023224"/>
    </source>
</evidence>
<evidence type="ECO:0000256" key="8">
    <source>
        <dbReference type="ARBA" id="ARBA00023170"/>
    </source>
</evidence>
<comment type="subunit">
    <text evidence="10">Interacts with Orco. Complexes exist early in the endomembrane system in olfactory sensory neurons (OSNs), coupling these complexes to the conserved ciliary trafficking pathway.</text>
</comment>
<dbReference type="PANTHER" id="PTHR21137:SF44">
    <property type="entry name" value="ODORANT RECEPTOR 13A-RELATED"/>
    <property type="match status" value="1"/>
</dbReference>
<dbReference type="GO" id="GO:0005886">
    <property type="term" value="C:plasma membrane"/>
    <property type="evidence" value="ECO:0007669"/>
    <property type="project" value="UniProtKB-SubCell"/>
</dbReference>
<feature type="transmembrane region" description="Helical" evidence="11">
    <location>
        <begin position="82"/>
        <end position="101"/>
    </location>
</feature>
<dbReference type="EMBL" id="KJ702085">
    <property type="protein sequence ID" value="AID61239.1"/>
    <property type="molecule type" value="mRNA"/>
</dbReference>
<organism evidence="12">
    <name type="scientific">Calliphora stygia</name>
    <name type="common">Common brown blowfly</name>
    <dbReference type="NCBI Taxonomy" id="145453"/>
    <lineage>
        <taxon>Eukaryota</taxon>
        <taxon>Metazoa</taxon>
        <taxon>Ecdysozoa</taxon>
        <taxon>Arthropoda</taxon>
        <taxon>Hexapoda</taxon>
        <taxon>Insecta</taxon>
        <taxon>Pterygota</taxon>
        <taxon>Neoptera</taxon>
        <taxon>Endopterygota</taxon>
        <taxon>Diptera</taxon>
        <taxon>Brachycera</taxon>
        <taxon>Muscomorpha</taxon>
        <taxon>Oestroidea</taxon>
        <taxon>Calliphoridae</taxon>
        <taxon>Calliphorinae</taxon>
        <taxon>Calliphora</taxon>
    </lineage>
</organism>
<evidence type="ECO:0000256" key="10">
    <source>
        <dbReference type="ARBA" id="ARBA00038679"/>
    </source>
</evidence>
<name>A0A068F6I5_CALSG</name>
<accession>A0A068F6I5</accession>
<evidence type="ECO:0000256" key="2">
    <source>
        <dbReference type="ARBA" id="ARBA00022475"/>
    </source>
</evidence>
<evidence type="ECO:0000256" key="4">
    <source>
        <dbReference type="ARBA" id="ARBA00022692"/>
    </source>
</evidence>
<keyword evidence="9 11" id="KW-0807">Transducer</keyword>
<gene>
    <name evidence="12" type="primary">OR109</name>
</gene>
<evidence type="ECO:0000256" key="3">
    <source>
        <dbReference type="ARBA" id="ARBA00022606"/>
    </source>
</evidence>
<dbReference type="GO" id="GO:0007165">
    <property type="term" value="P:signal transduction"/>
    <property type="evidence" value="ECO:0007669"/>
    <property type="project" value="UniProtKB-KW"/>
</dbReference>
<comment type="caution">
    <text evidence="11">Lacks conserved residue(s) required for the propagation of feature annotation.</text>
</comment>
<keyword evidence="8 11" id="KW-0675">Receptor</keyword>
<keyword evidence="4 11" id="KW-0812">Transmembrane</keyword>
<reference evidence="12" key="1">
    <citation type="journal article" date="2015" name="BMC Genomics">
        <title>Chemosensory genes identified in the antennal transcriptome of the blowfly Calliphora stygia.</title>
        <authorList>
            <person name="Leitch O.J."/>
            <person name="Papanicolaou A."/>
            <person name="Lennard C."/>
            <person name="Kirkbride K.P."/>
            <person name="Anderson A."/>
        </authorList>
    </citation>
    <scope>NUCLEOTIDE SEQUENCE</scope>
</reference>
<evidence type="ECO:0000256" key="6">
    <source>
        <dbReference type="ARBA" id="ARBA00022989"/>
    </source>
</evidence>
<dbReference type="PANTHER" id="PTHR21137">
    <property type="entry name" value="ODORANT RECEPTOR"/>
    <property type="match status" value="1"/>
</dbReference>
<feature type="transmembrane region" description="Helical" evidence="11">
    <location>
        <begin position="270"/>
        <end position="293"/>
    </location>
</feature>